<name>A0A0F9VHQ5_9ZZZZ</name>
<protein>
    <submittedName>
        <fullName evidence="1">Uncharacterized protein</fullName>
    </submittedName>
</protein>
<evidence type="ECO:0000313" key="1">
    <source>
        <dbReference type="EMBL" id="KKN65298.1"/>
    </source>
</evidence>
<accession>A0A0F9VHQ5</accession>
<gene>
    <name evidence="1" type="ORF">LCGC14_0482810</name>
</gene>
<organism evidence="1">
    <name type="scientific">marine sediment metagenome</name>
    <dbReference type="NCBI Taxonomy" id="412755"/>
    <lineage>
        <taxon>unclassified sequences</taxon>
        <taxon>metagenomes</taxon>
        <taxon>ecological metagenomes</taxon>
    </lineage>
</organism>
<reference evidence="1" key="1">
    <citation type="journal article" date="2015" name="Nature">
        <title>Complex archaea that bridge the gap between prokaryotes and eukaryotes.</title>
        <authorList>
            <person name="Spang A."/>
            <person name="Saw J.H."/>
            <person name="Jorgensen S.L."/>
            <person name="Zaremba-Niedzwiedzka K."/>
            <person name="Martijn J."/>
            <person name="Lind A.E."/>
            <person name="van Eijk R."/>
            <person name="Schleper C."/>
            <person name="Guy L."/>
            <person name="Ettema T.J."/>
        </authorList>
    </citation>
    <scope>NUCLEOTIDE SEQUENCE</scope>
</reference>
<dbReference type="AlphaFoldDB" id="A0A0F9VHQ5"/>
<comment type="caution">
    <text evidence="1">The sequence shown here is derived from an EMBL/GenBank/DDBJ whole genome shotgun (WGS) entry which is preliminary data.</text>
</comment>
<proteinExistence type="predicted"/>
<dbReference type="EMBL" id="LAZR01000528">
    <property type="protein sequence ID" value="KKN65298.1"/>
    <property type="molecule type" value="Genomic_DNA"/>
</dbReference>
<sequence length="188" mass="20086">MGVVVIEDIPEGRMVLITANTPGELTGSFGSRLDLPGVKLPDTAAEAALAKYVVTWPVPYQTTPLYIPVPSVDYAFRQGFGTPGWDSLPLTSTTIHLTWPGQKEGITIPSGYLGIAFDRGVFTVPSGAFVYEANVEVVGSYLVVANTNDDGAGEAGKLKYSATATNAIAIVEHYDSSNTRLTFRTLHF</sequence>